<keyword evidence="2" id="KW-0436">Ligase</keyword>
<dbReference type="EC" id="6.6.1.2" evidence="2"/>
<dbReference type="GO" id="GO:0016491">
    <property type="term" value="F:oxidoreductase activity"/>
    <property type="evidence" value="ECO:0007669"/>
    <property type="project" value="UniProtKB-KW"/>
</dbReference>
<organism evidence="2 3">
    <name type="scientific">Sinorhizobium kostiense</name>
    <dbReference type="NCBI Taxonomy" id="76747"/>
    <lineage>
        <taxon>Bacteria</taxon>
        <taxon>Pseudomonadati</taxon>
        <taxon>Pseudomonadota</taxon>
        <taxon>Alphaproteobacteria</taxon>
        <taxon>Hyphomicrobiales</taxon>
        <taxon>Rhizobiaceae</taxon>
        <taxon>Sinorhizobium/Ensifer group</taxon>
        <taxon>Sinorhizobium</taxon>
    </lineage>
</organism>
<dbReference type="Proteomes" id="UP000730739">
    <property type="component" value="Unassembled WGS sequence"/>
</dbReference>
<sequence>MMDAAYTPLWPAGHLPHKGGERIWHGPRAHRGVPRAQAFPLERTARRESISPLVGEMAGRPEGGTPVASALKFSQEA</sequence>
<proteinExistence type="predicted"/>
<evidence type="ECO:0000313" key="2">
    <source>
        <dbReference type="EMBL" id="MBP2237573.1"/>
    </source>
</evidence>
<keyword evidence="2" id="KW-0560">Oxidoreductase</keyword>
<evidence type="ECO:0000256" key="1">
    <source>
        <dbReference type="SAM" id="MobiDB-lite"/>
    </source>
</evidence>
<evidence type="ECO:0000313" key="3">
    <source>
        <dbReference type="Proteomes" id="UP000730739"/>
    </source>
</evidence>
<reference evidence="2 3" key="1">
    <citation type="submission" date="2021-03" db="EMBL/GenBank/DDBJ databases">
        <title>Genomic Encyclopedia of Type Strains, Phase IV (KMG-IV): sequencing the most valuable type-strain genomes for metagenomic binning, comparative biology and taxonomic classification.</title>
        <authorList>
            <person name="Goeker M."/>
        </authorList>
    </citation>
    <scope>NUCLEOTIDE SEQUENCE [LARGE SCALE GENOMIC DNA]</scope>
    <source>
        <strain evidence="2 3">DSM 13372</strain>
    </source>
</reference>
<dbReference type="GO" id="GO:0051116">
    <property type="term" value="F:cobaltochelatase activity"/>
    <property type="evidence" value="ECO:0007669"/>
    <property type="project" value="UniProtKB-EC"/>
</dbReference>
<name>A0ABS4R3W3_9HYPH</name>
<dbReference type="EC" id="1.7.99.4" evidence="2"/>
<feature type="region of interest" description="Disordered" evidence="1">
    <location>
        <begin position="43"/>
        <end position="77"/>
    </location>
</feature>
<accession>A0ABS4R3W3</accession>
<protein>
    <submittedName>
        <fullName evidence="2">Assimilatory nitrate reductase catalytic subunit/cobaltochelatase CobN</fullName>
        <ecNumber evidence="2">1.7.99.4</ecNumber>
        <ecNumber evidence="2">6.6.1.2</ecNumber>
    </submittedName>
</protein>
<dbReference type="EMBL" id="JAGILA010000006">
    <property type="protein sequence ID" value="MBP2237573.1"/>
    <property type="molecule type" value="Genomic_DNA"/>
</dbReference>
<gene>
    <name evidence="2" type="ORF">J2Z31_004096</name>
</gene>
<comment type="caution">
    <text evidence="2">The sequence shown here is derived from an EMBL/GenBank/DDBJ whole genome shotgun (WGS) entry which is preliminary data.</text>
</comment>
<keyword evidence="3" id="KW-1185">Reference proteome</keyword>